<dbReference type="AlphaFoldDB" id="A0A382EGR2"/>
<dbReference type="CDD" id="cd02908">
    <property type="entry name" value="Macro_OAADPr_deacetylase"/>
    <property type="match status" value="1"/>
</dbReference>
<dbReference type="EMBL" id="UINC01044419">
    <property type="protein sequence ID" value="SVB49860.1"/>
    <property type="molecule type" value="Genomic_DNA"/>
</dbReference>
<dbReference type="InterPro" id="IPR043472">
    <property type="entry name" value="Macro_dom-like"/>
</dbReference>
<dbReference type="InterPro" id="IPR002589">
    <property type="entry name" value="Macro_dom"/>
</dbReference>
<dbReference type="Gene3D" id="3.40.220.10">
    <property type="entry name" value="Leucine Aminopeptidase, subunit E, domain 1"/>
    <property type="match status" value="1"/>
</dbReference>
<protein>
    <recommendedName>
        <fullName evidence="1">Macro domain-containing protein</fullName>
    </recommendedName>
</protein>
<dbReference type="NCBIfam" id="NF001664">
    <property type="entry name" value="PRK00431.1-6"/>
    <property type="match status" value="1"/>
</dbReference>
<proteinExistence type="predicted"/>
<gene>
    <name evidence="2" type="ORF">METZ01_LOCUS202714</name>
</gene>
<reference evidence="2" key="1">
    <citation type="submission" date="2018-05" db="EMBL/GenBank/DDBJ databases">
        <authorList>
            <person name="Lanie J.A."/>
            <person name="Ng W.-L."/>
            <person name="Kazmierczak K.M."/>
            <person name="Andrzejewski T.M."/>
            <person name="Davidsen T.M."/>
            <person name="Wayne K.J."/>
            <person name="Tettelin H."/>
            <person name="Glass J.I."/>
            <person name="Rusch D."/>
            <person name="Podicherti R."/>
            <person name="Tsui H.-C.T."/>
            <person name="Winkler M.E."/>
        </authorList>
    </citation>
    <scope>NUCLEOTIDE SEQUENCE</scope>
</reference>
<feature type="non-terminal residue" evidence="2">
    <location>
        <position position="1"/>
    </location>
</feature>
<sequence>VGIHLIQGDITELDIDCIVNAANERLQPGAGVCGAIHKAAGSELGKECRKIGHCGIGEARITKGYNLNAKHIIHTVGPIWHGGKEYENQYLFNCYKKSLLLATHHQIKSIAFPNISTGIYGYPKDQAAQIAIAAVKSHQKSPRKLEDVIFCCFEKENYGIYSELLENTNIWLEIEEELIKIAGNQVFELGEA</sequence>
<evidence type="ECO:0000313" key="2">
    <source>
        <dbReference type="EMBL" id="SVB49860.1"/>
    </source>
</evidence>
<dbReference type="PANTHER" id="PTHR11106">
    <property type="entry name" value="GANGLIOSIDE INDUCED DIFFERENTIATION ASSOCIATED PROTEIN 2-RELATED"/>
    <property type="match status" value="1"/>
</dbReference>
<dbReference type="PROSITE" id="PS51154">
    <property type="entry name" value="MACRO"/>
    <property type="match status" value="1"/>
</dbReference>
<dbReference type="Pfam" id="PF01661">
    <property type="entry name" value="Macro"/>
    <property type="match status" value="1"/>
</dbReference>
<dbReference type="SUPFAM" id="SSF52949">
    <property type="entry name" value="Macro domain-like"/>
    <property type="match status" value="1"/>
</dbReference>
<dbReference type="PANTHER" id="PTHR11106:SF27">
    <property type="entry name" value="MACRO DOMAIN-CONTAINING PROTEIN"/>
    <property type="match status" value="1"/>
</dbReference>
<name>A0A382EGR2_9ZZZZ</name>
<feature type="domain" description="Macro" evidence="1">
    <location>
        <begin position="1"/>
        <end position="169"/>
    </location>
</feature>
<dbReference type="SMART" id="SM00506">
    <property type="entry name" value="A1pp"/>
    <property type="match status" value="1"/>
</dbReference>
<organism evidence="2">
    <name type="scientific">marine metagenome</name>
    <dbReference type="NCBI Taxonomy" id="408172"/>
    <lineage>
        <taxon>unclassified sequences</taxon>
        <taxon>metagenomes</taxon>
        <taxon>ecological metagenomes</taxon>
    </lineage>
</organism>
<evidence type="ECO:0000259" key="1">
    <source>
        <dbReference type="PROSITE" id="PS51154"/>
    </source>
</evidence>
<accession>A0A382EGR2</accession>